<feature type="domain" description="Acyl-CoA oxidase/dehydrogenase middle" evidence="8">
    <location>
        <begin position="162"/>
        <end position="270"/>
    </location>
</feature>
<protein>
    <submittedName>
        <fullName evidence="10">Acyl-CoA dehydrogenase</fullName>
    </submittedName>
</protein>
<comment type="similarity">
    <text evidence="2 6">Belongs to the acyl-CoA dehydrogenase family.</text>
</comment>
<keyword evidence="3 6" id="KW-0285">Flavoprotein</keyword>
<dbReference type="Proteomes" id="UP001592581">
    <property type="component" value="Unassembled WGS sequence"/>
</dbReference>
<evidence type="ECO:0000313" key="11">
    <source>
        <dbReference type="Proteomes" id="UP001592581"/>
    </source>
</evidence>
<dbReference type="PANTHER" id="PTHR42803">
    <property type="entry name" value="ACYL-COA DEHYDROGENASE"/>
    <property type="match status" value="1"/>
</dbReference>
<dbReference type="Pfam" id="PF00441">
    <property type="entry name" value="Acyl-CoA_dh_1"/>
    <property type="match status" value="1"/>
</dbReference>
<feature type="domain" description="Acetyl-CoA dehydrogenase-like C-terminal" evidence="9">
    <location>
        <begin position="473"/>
        <end position="606"/>
    </location>
</feature>
<dbReference type="InterPro" id="IPR025878">
    <property type="entry name" value="Acyl-CoA_dh-like_C_dom"/>
</dbReference>
<dbReference type="Gene3D" id="1.20.140.10">
    <property type="entry name" value="Butyryl-CoA Dehydrogenase, subunit A, domain 3"/>
    <property type="match status" value="1"/>
</dbReference>
<evidence type="ECO:0000256" key="2">
    <source>
        <dbReference type="ARBA" id="ARBA00009347"/>
    </source>
</evidence>
<dbReference type="InterPro" id="IPR052166">
    <property type="entry name" value="Diverse_Acyl-CoA_DH"/>
</dbReference>
<evidence type="ECO:0000259" key="9">
    <source>
        <dbReference type="Pfam" id="PF12806"/>
    </source>
</evidence>
<dbReference type="RefSeq" id="WP_380564637.1">
    <property type="nucleotide sequence ID" value="NZ_JBEUKS010000004.1"/>
</dbReference>
<reference evidence="10 11" key="1">
    <citation type="submission" date="2024-06" db="EMBL/GenBank/DDBJ databases">
        <authorList>
            <person name="Lee S.D."/>
        </authorList>
    </citation>
    <scope>NUCLEOTIDE SEQUENCE [LARGE SCALE GENOMIC DNA]</scope>
    <source>
        <strain evidence="10 11">N1-10</strain>
    </source>
</reference>
<evidence type="ECO:0000313" key="10">
    <source>
        <dbReference type="EMBL" id="MFC1439152.1"/>
    </source>
</evidence>
<evidence type="ECO:0000259" key="8">
    <source>
        <dbReference type="Pfam" id="PF02770"/>
    </source>
</evidence>
<dbReference type="Pfam" id="PF12806">
    <property type="entry name" value="Acyl-CoA_dh_C"/>
    <property type="match status" value="1"/>
</dbReference>
<dbReference type="SUPFAM" id="SSF47203">
    <property type="entry name" value="Acyl-CoA dehydrogenase C-terminal domain-like"/>
    <property type="match status" value="1"/>
</dbReference>
<dbReference type="InterPro" id="IPR006091">
    <property type="entry name" value="Acyl-CoA_Oxase/DH_mid-dom"/>
</dbReference>
<accession>A0ABV6XLK7</accession>
<dbReference type="Gene3D" id="2.40.110.20">
    <property type="match status" value="1"/>
</dbReference>
<evidence type="ECO:0000256" key="1">
    <source>
        <dbReference type="ARBA" id="ARBA00001974"/>
    </source>
</evidence>
<keyword evidence="5 6" id="KW-0560">Oxidoreductase</keyword>
<dbReference type="SUPFAM" id="SSF56645">
    <property type="entry name" value="Acyl-CoA dehydrogenase NM domain-like"/>
    <property type="match status" value="1"/>
</dbReference>
<organism evidence="10 11">
    <name type="scientific">Streptacidiphilus jeojiensis</name>
    <dbReference type="NCBI Taxonomy" id="3229225"/>
    <lineage>
        <taxon>Bacteria</taxon>
        <taxon>Bacillati</taxon>
        <taxon>Actinomycetota</taxon>
        <taxon>Actinomycetes</taxon>
        <taxon>Kitasatosporales</taxon>
        <taxon>Streptomycetaceae</taxon>
        <taxon>Streptacidiphilus</taxon>
    </lineage>
</organism>
<keyword evidence="4 6" id="KW-0274">FAD</keyword>
<gene>
    <name evidence="10" type="ORF">ABUW04_12880</name>
</gene>
<proteinExistence type="inferred from homology"/>
<dbReference type="Pfam" id="PF02770">
    <property type="entry name" value="Acyl-CoA_dh_M"/>
    <property type="match status" value="1"/>
</dbReference>
<dbReference type="InterPro" id="IPR009075">
    <property type="entry name" value="AcylCo_DH/oxidase_C"/>
</dbReference>
<evidence type="ECO:0000256" key="5">
    <source>
        <dbReference type="ARBA" id="ARBA00023002"/>
    </source>
</evidence>
<comment type="caution">
    <text evidence="10">The sequence shown here is derived from an EMBL/GenBank/DDBJ whole genome shotgun (WGS) entry which is preliminary data.</text>
</comment>
<feature type="domain" description="Acyl-CoA dehydrogenase/oxidase C-terminal" evidence="7">
    <location>
        <begin position="286"/>
        <end position="452"/>
    </location>
</feature>
<sequence>MGHYKSNLRDLEFNLFEVLGRDEVYGSGPFADMDVETAKSILAEIARLAENELAASFADADRNPPVFDPATSTAPVPETFKKSYQAYMDAEWWRLGIPESIGGTPTPSSLIWAYAEMVLGSNPAVWMYSSGPAFAGVIAEEGTEEQLKVAQLMADKQWGSTMVLTEPDAGSDVGAGRTKAVQQADGSWHIEGVKRFITSGEHDMSDNIIHMVLARPEGHGPGTKGLSLFIVPKYDFDWETGELGERNGVYATNVEHKMGLKASNTCEMTFGAKHPARGWLLGEKHDGIRQMFRIIEFARMMVGTKAIATLSTGYLNALEYAKERVQGPDLAEFLDKAAPRVTITHHPDVRRSLLTQKAYVEGMRALVLYTASVQDEIQLLKARGESADAAERLNDLLLPIVKGYGSEKSYEQLAQSLQTFGGSGYLQEYPVEQYIRDAKIDTLYEGTTAIQGQDFFFRKIVKDQGQALTALSEQIQKAIASGLGGDELAAEREQLAASAGDLEAIVGAMLNQLGSVEQDVRNMYKVGQNTTRLLLVSGDVVIGWLLLRQAAVAQAKLAEGGTSEKDTAFYQGKVAAARFFSRTVLPTVHAQRLIAEGIDNSIMDLPEAGF</sequence>
<comment type="cofactor">
    <cofactor evidence="1 6">
        <name>FAD</name>
        <dbReference type="ChEBI" id="CHEBI:57692"/>
    </cofactor>
</comment>
<keyword evidence="11" id="KW-1185">Reference proteome</keyword>
<evidence type="ECO:0000256" key="6">
    <source>
        <dbReference type="RuleBase" id="RU362125"/>
    </source>
</evidence>
<dbReference type="EMBL" id="JBEUKS010000004">
    <property type="protein sequence ID" value="MFC1439152.1"/>
    <property type="molecule type" value="Genomic_DNA"/>
</dbReference>
<dbReference type="InterPro" id="IPR036250">
    <property type="entry name" value="AcylCo_DH-like_C"/>
</dbReference>
<dbReference type="InterPro" id="IPR034188">
    <property type="entry name" value="FadE5-like"/>
</dbReference>
<dbReference type="PANTHER" id="PTHR42803:SF1">
    <property type="entry name" value="BROAD-SPECIFICITY LINEAR ACYL-COA DEHYDROGENASE FADE5"/>
    <property type="match status" value="1"/>
</dbReference>
<evidence type="ECO:0000256" key="3">
    <source>
        <dbReference type="ARBA" id="ARBA00022630"/>
    </source>
</evidence>
<dbReference type="CDD" id="cd01153">
    <property type="entry name" value="ACAD_fadE5"/>
    <property type="match status" value="1"/>
</dbReference>
<evidence type="ECO:0000256" key="4">
    <source>
        <dbReference type="ARBA" id="ARBA00022827"/>
    </source>
</evidence>
<name>A0ABV6XLK7_9ACTN</name>
<evidence type="ECO:0000259" key="7">
    <source>
        <dbReference type="Pfam" id="PF00441"/>
    </source>
</evidence>
<dbReference type="InterPro" id="IPR009100">
    <property type="entry name" value="AcylCoA_DH/oxidase_NM_dom_sf"/>
</dbReference>